<dbReference type="EMBL" id="JANRMI010000005">
    <property type="protein sequence ID" value="MDG0817878.1"/>
    <property type="molecule type" value="Genomic_DNA"/>
</dbReference>
<dbReference type="Pfam" id="PF10609">
    <property type="entry name" value="ParA"/>
    <property type="match status" value="1"/>
</dbReference>
<evidence type="ECO:0000313" key="7">
    <source>
        <dbReference type="EMBL" id="MDG0817878.1"/>
    </source>
</evidence>
<evidence type="ECO:0000256" key="5">
    <source>
        <dbReference type="ARBA" id="ARBA00023014"/>
    </source>
</evidence>
<gene>
    <name evidence="7" type="ORF">NWE73_15965</name>
</gene>
<keyword evidence="8" id="KW-1185">Reference proteome</keyword>
<dbReference type="InterPro" id="IPR033756">
    <property type="entry name" value="YlxH/NBP35"/>
</dbReference>
<protein>
    <recommendedName>
        <fullName evidence="6">Iron-sulfur cluster carrier protein</fullName>
    </recommendedName>
</protein>
<dbReference type="GO" id="GO:0005524">
    <property type="term" value="F:ATP binding"/>
    <property type="evidence" value="ECO:0007669"/>
    <property type="project" value="UniProtKB-KW"/>
</dbReference>
<keyword evidence="2 6" id="KW-0547">Nucleotide-binding</keyword>
<organism evidence="7 8">
    <name type="scientific">Bdellovibrio svalbardensis</name>
    <dbReference type="NCBI Taxonomy" id="2972972"/>
    <lineage>
        <taxon>Bacteria</taxon>
        <taxon>Pseudomonadati</taxon>
        <taxon>Bdellovibrionota</taxon>
        <taxon>Bdellovibrionia</taxon>
        <taxon>Bdellovibrionales</taxon>
        <taxon>Pseudobdellovibrionaceae</taxon>
        <taxon>Bdellovibrio</taxon>
    </lineage>
</organism>
<accession>A0ABT6DRT2</accession>
<dbReference type="PROSITE" id="PS01215">
    <property type="entry name" value="MRP"/>
    <property type="match status" value="1"/>
</dbReference>
<dbReference type="HAMAP" id="MF_02040">
    <property type="entry name" value="Mrp_NBP35"/>
    <property type="match status" value="1"/>
</dbReference>
<dbReference type="InterPro" id="IPR019591">
    <property type="entry name" value="Mrp/NBP35_ATP-bd"/>
</dbReference>
<reference evidence="7" key="1">
    <citation type="submission" date="2022-08" db="EMBL/GenBank/DDBJ databases">
        <title>Novel Bdellovibrio Species Isolated from Svalbard: Designation Bdellovibrio svalbardensis.</title>
        <authorList>
            <person name="Mitchell R.J."/>
            <person name="Choi S.Y."/>
        </authorList>
    </citation>
    <scope>NUCLEOTIDE SEQUENCE</scope>
    <source>
        <strain evidence="7">PAP01</strain>
    </source>
</reference>
<dbReference type="InterPro" id="IPR000808">
    <property type="entry name" value="Mrp-like_CS"/>
</dbReference>
<dbReference type="PANTHER" id="PTHR42961">
    <property type="entry name" value="IRON-SULFUR PROTEIN NUBPL"/>
    <property type="match status" value="1"/>
</dbReference>
<dbReference type="SUPFAM" id="SSF52540">
    <property type="entry name" value="P-loop containing nucleoside triphosphate hydrolases"/>
    <property type="match status" value="1"/>
</dbReference>
<dbReference type="RefSeq" id="WP_277579354.1">
    <property type="nucleotide sequence ID" value="NZ_JANRMI010000005.1"/>
</dbReference>
<evidence type="ECO:0000256" key="4">
    <source>
        <dbReference type="ARBA" id="ARBA00023004"/>
    </source>
</evidence>
<evidence type="ECO:0000256" key="6">
    <source>
        <dbReference type="HAMAP-Rule" id="MF_02040"/>
    </source>
</evidence>
<dbReference type="Gene3D" id="3.40.50.300">
    <property type="entry name" value="P-loop containing nucleotide triphosphate hydrolases"/>
    <property type="match status" value="1"/>
</dbReference>
<keyword evidence="4 6" id="KW-0408">Iron</keyword>
<evidence type="ECO:0000256" key="1">
    <source>
        <dbReference type="ARBA" id="ARBA00022723"/>
    </source>
</evidence>
<dbReference type="Proteomes" id="UP001152321">
    <property type="component" value="Unassembled WGS sequence"/>
</dbReference>
<keyword evidence="6" id="KW-0378">Hydrolase</keyword>
<keyword evidence="5 6" id="KW-0411">Iron-sulfur</keyword>
<feature type="binding site" evidence="6">
    <location>
        <begin position="25"/>
        <end position="32"/>
    </location>
    <ligand>
        <name>ATP</name>
        <dbReference type="ChEBI" id="CHEBI:30616"/>
    </ligand>
</feature>
<dbReference type="CDD" id="cd02037">
    <property type="entry name" value="Mrp_NBP35"/>
    <property type="match status" value="1"/>
</dbReference>
<dbReference type="InterPro" id="IPR027417">
    <property type="entry name" value="P-loop_NTPase"/>
</dbReference>
<dbReference type="PANTHER" id="PTHR42961:SF2">
    <property type="entry name" value="IRON-SULFUR PROTEIN NUBPL"/>
    <property type="match status" value="1"/>
</dbReference>
<comment type="similarity">
    <text evidence="6">Belongs to the Mrp/NBP35 ATP-binding proteins family.</text>
</comment>
<dbReference type="InterPro" id="IPR044304">
    <property type="entry name" value="NUBPL-like"/>
</dbReference>
<comment type="subunit">
    <text evidence="6">Homodimer.</text>
</comment>
<name>A0ABT6DRT2_9BACT</name>
<keyword evidence="1 6" id="KW-0479">Metal-binding</keyword>
<comment type="function">
    <text evidence="6">Binds and transfers iron-sulfur (Fe-S) clusters to target apoproteins. Can hydrolyze ATP.</text>
</comment>
<comment type="caution">
    <text evidence="7">The sequence shown here is derived from an EMBL/GenBank/DDBJ whole genome shotgun (WGS) entry which is preliminary data.</text>
</comment>
<evidence type="ECO:0000256" key="3">
    <source>
        <dbReference type="ARBA" id="ARBA00022840"/>
    </source>
</evidence>
<sequence>MAAPNPFDKQTPIPGVKHIIAVSSGKGGVGKSTVATNLAMALGRKGKVGLLDADIYGPSIPRMLGSLSQKPQINPDTNQLEPIVRYGIKLMSIGFLIEENSAVVWRGPMLFKAMDQFLRDVNWGELDYLVIDLPPGTGDIQLTLAQKVPVAGAVLVSTPQNVALVDVKKAVDMFHRVSVPLLGMVENMAYMINPVNGEKMQLFPKGEIDSYAESQGIAKLGEVPFNPSVGLACEAGIPIVEANSSGAEAQAFMKIADKIREILP</sequence>
<evidence type="ECO:0000313" key="8">
    <source>
        <dbReference type="Proteomes" id="UP001152321"/>
    </source>
</evidence>
<proteinExistence type="inferred from homology"/>
<evidence type="ECO:0000256" key="2">
    <source>
        <dbReference type="ARBA" id="ARBA00022741"/>
    </source>
</evidence>
<keyword evidence="3 6" id="KW-0067">ATP-binding</keyword>